<evidence type="ECO:0000313" key="3">
    <source>
        <dbReference type="Proteomes" id="UP000252586"/>
    </source>
</evidence>
<dbReference type="EMBL" id="QNRE01000017">
    <property type="protein sequence ID" value="RBO84273.1"/>
    <property type="molecule type" value="Genomic_DNA"/>
</dbReference>
<reference evidence="2 3" key="1">
    <citation type="submission" date="2018-06" db="EMBL/GenBank/DDBJ databases">
        <title>Genomic Encyclopedia of Type Strains, Phase IV (KMG-IV): sequencing the most valuable type-strain genomes for metagenomic binning, comparative biology and taxonomic classification.</title>
        <authorList>
            <person name="Goeker M."/>
        </authorList>
    </citation>
    <scope>NUCLEOTIDE SEQUENCE [LARGE SCALE GENOMIC DNA]</scope>
    <source>
        <strain evidence="2 3">DSM 44599</strain>
    </source>
</reference>
<protein>
    <recommendedName>
        <fullName evidence="4">Secreted protein</fullName>
    </recommendedName>
</protein>
<keyword evidence="3" id="KW-1185">Reference proteome</keyword>
<evidence type="ECO:0008006" key="4">
    <source>
        <dbReference type="Google" id="ProtNLM"/>
    </source>
</evidence>
<dbReference type="RefSeq" id="WP_147265991.1">
    <property type="nucleotide sequence ID" value="NZ_CP107943.1"/>
</dbReference>
<feature type="signal peptide" evidence="1">
    <location>
        <begin position="1"/>
        <end position="24"/>
    </location>
</feature>
<feature type="chain" id="PRO_5039463907" description="Secreted protein" evidence="1">
    <location>
        <begin position="25"/>
        <end position="113"/>
    </location>
</feature>
<organism evidence="2 3">
    <name type="scientific">Nocardia puris</name>
    <dbReference type="NCBI Taxonomy" id="208602"/>
    <lineage>
        <taxon>Bacteria</taxon>
        <taxon>Bacillati</taxon>
        <taxon>Actinomycetota</taxon>
        <taxon>Actinomycetes</taxon>
        <taxon>Mycobacteriales</taxon>
        <taxon>Nocardiaceae</taxon>
        <taxon>Nocardia</taxon>
    </lineage>
</organism>
<keyword evidence="1" id="KW-0732">Signal</keyword>
<dbReference type="AlphaFoldDB" id="A0A366D2J4"/>
<sequence>MKLTRVVPAAFGIALAASTTAVFAGSGAAQAVPPGCVETRNLTSVTVHCPGTTDMYRGVDVDCVGVYLTYGLGPGVGPYTQRYFGNLSEGLTAPCVGGYPNTGLGVVTGVRVS</sequence>
<proteinExistence type="predicted"/>
<gene>
    <name evidence="2" type="ORF">DFR74_11794</name>
</gene>
<comment type="caution">
    <text evidence="2">The sequence shown here is derived from an EMBL/GenBank/DDBJ whole genome shotgun (WGS) entry which is preliminary data.</text>
</comment>
<dbReference type="OrthoDB" id="9986416at2"/>
<name>A0A366D2J4_9NOCA</name>
<accession>A0A366D2J4</accession>
<evidence type="ECO:0000256" key="1">
    <source>
        <dbReference type="SAM" id="SignalP"/>
    </source>
</evidence>
<dbReference type="Proteomes" id="UP000252586">
    <property type="component" value="Unassembled WGS sequence"/>
</dbReference>
<evidence type="ECO:0000313" key="2">
    <source>
        <dbReference type="EMBL" id="RBO84273.1"/>
    </source>
</evidence>